<evidence type="ECO:0000313" key="3">
    <source>
        <dbReference type="Proteomes" id="UP001156882"/>
    </source>
</evidence>
<protein>
    <recommendedName>
        <fullName evidence="1">SnoaL-like domain-containing protein</fullName>
    </recommendedName>
</protein>
<dbReference type="PANTHER" id="PTHR41252:SF1">
    <property type="entry name" value="BLR2505 PROTEIN"/>
    <property type="match status" value="1"/>
</dbReference>
<dbReference type="EMBL" id="BSPC01000079">
    <property type="protein sequence ID" value="GLS23651.1"/>
    <property type="molecule type" value="Genomic_DNA"/>
</dbReference>
<keyword evidence="3" id="KW-1185">Reference proteome</keyword>
<comment type="caution">
    <text evidence="2">The sequence shown here is derived from an EMBL/GenBank/DDBJ whole genome shotgun (WGS) entry which is preliminary data.</text>
</comment>
<dbReference type="Gene3D" id="3.10.450.50">
    <property type="match status" value="1"/>
</dbReference>
<evidence type="ECO:0000259" key="1">
    <source>
        <dbReference type="Pfam" id="PF12680"/>
    </source>
</evidence>
<dbReference type="InterPro" id="IPR037401">
    <property type="entry name" value="SnoaL-like"/>
</dbReference>
<dbReference type="RefSeq" id="WP_284316584.1">
    <property type="nucleotide sequence ID" value="NZ_BSPC01000079.1"/>
</dbReference>
<dbReference type="Proteomes" id="UP001156882">
    <property type="component" value="Unassembled WGS sequence"/>
</dbReference>
<dbReference type="Pfam" id="PF12680">
    <property type="entry name" value="SnoaL_2"/>
    <property type="match status" value="1"/>
</dbReference>
<gene>
    <name evidence="2" type="ORF">GCM10007874_66720</name>
</gene>
<feature type="domain" description="SnoaL-like" evidence="1">
    <location>
        <begin position="14"/>
        <end position="117"/>
    </location>
</feature>
<reference evidence="3" key="1">
    <citation type="journal article" date="2019" name="Int. J. Syst. Evol. Microbiol.">
        <title>The Global Catalogue of Microorganisms (GCM) 10K type strain sequencing project: providing services to taxonomists for standard genome sequencing and annotation.</title>
        <authorList>
            <consortium name="The Broad Institute Genomics Platform"/>
            <consortium name="The Broad Institute Genome Sequencing Center for Infectious Disease"/>
            <person name="Wu L."/>
            <person name="Ma J."/>
        </authorList>
    </citation>
    <scope>NUCLEOTIDE SEQUENCE [LARGE SCALE GENOMIC DNA]</scope>
    <source>
        <strain evidence="3">NBRC 101365</strain>
    </source>
</reference>
<sequence length="135" mass="15168">MASVTQRYQNTELVRRGYAAFNSGDLDTLAQIIDESCTWHTPGKSPIAGDYEGRMATFGQFGRYGSETQGTFKASLLHVMESEDGCVVGVHHNTGERNGKRLDVLCCIVFDIKNGKVMDGREHFYDLYAWDTFWA</sequence>
<name>A0ABQ6CTF6_9HYPH</name>
<dbReference type="PANTHER" id="PTHR41252">
    <property type="entry name" value="BLR2505 PROTEIN"/>
    <property type="match status" value="1"/>
</dbReference>
<dbReference type="InterPro" id="IPR032710">
    <property type="entry name" value="NTF2-like_dom_sf"/>
</dbReference>
<evidence type="ECO:0000313" key="2">
    <source>
        <dbReference type="EMBL" id="GLS23651.1"/>
    </source>
</evidence>
<accession>A0ABQ6CTF6</accession>
<dbReference type="SUPFAM" id="SSF54427">
    <property type="entry name" value="NTF2-like"/>
    <property type="match status" value="1"/>
</dbReference>
<organism evidence="2 3">
    <name type="scientific">Labrys miyagiensis</name>
    <dbReference type="NCBI Taxonomy" id="346912"/>
    <lineage>
        <taxon>Bacteria</taxon>
        <taxon>Pseudomonadati</taxon>
        <taxon>Pseudomonadota</taxon>
        <taxon>Alphaproteobacteria</taxon>
        <taxon>Hyphomicrobiales</taxon>
        <taxon>Xanthobacteraceae</taxon>
        <taxon>Labrys</taxon>
    </lineage>
</organism>
<proteinExistence type="predicted"/>